<gene>
    <name evidence="2" type="ORF">FB559_1102</name>
</gene>
<organism evidence="2 3">
    <name type="scientific">Actinoallomurus bryophytorum</name>
    <dbReference type="NCBI Taxonomy" id="1490222"/>
    <lineage>
        <taxon>Bacteria</taxon>
        <taxon>Bacillati</taxon>
        <taxon>Actinomycetota</taxon>
        <taxon>Actinomycetes</taxon>
        <taxon>Streptosporangiales</taxon>
        <taxon>Thermomonosporaceae</taxon>
        <taxon>Actinoallomurus</taxon>
    </lineage>
</organism>
<comment type="caution">
    <text evidence="2">The sequence shown here is derived from an EMBL/GenBank/DDBJ whole genome shotgun (WGS) entry which is preliminary data.</text>
</comment>
<proteinExistence type="predicted"/>
<keyword evidence="1" id="KW-1133">Transmembrane helix</keyword>
<name>A0A543CES4_9ACTN</name>
<dbReference type="RefSeq" id="WP_185792053.1">
    <property type="nucleotide sequence ID" value="NZ_VFOZ01000001.1"/>
</dbReference>
<dbReference type="AlphaFoldDB" id="A0A543CES4"/>
<feature type="transmembrane region" description="Helical" evidence="1">
    <location>
        <begin position="50"/>
        <end position="69"/>
    </location>
</feature>
<keyword evidence="3" id="KW-1185">Reference proteome</keyword>
<protein>
    <submittedName>
        <fullName evidence="2">Uncharacterized protein</fullName>
    </submittedName>
</protein>
<keyword evidence="1" id="KW-0812">Transmembrane</keyword>
<evidence type="ECO:0000256" key="1">
    <source>
        <dbReference type="SAM" id="Phobius"/>
    </source>
</evidence>
<dbReference type="EMBL" id="VFOZ01000001">
    <property type="protein sequence ID" value="TQL95594.1"/>
    <property type="molecule type" value="Genomic_DNA"/>
</dbReference>
<evidence type="ECO:0000313" key="3">
    <source>
        <dbReference type="Proteomes" id="UP000316096"/>
    </source>
</evidence>
<reference evidence="2 3" key="1">
    <citation type="submission" date="2019-06" db="EMBL/GenBank/DDBJ databases">
        <title>Sequencing the genomes of 1000 actinobacteria strains.</title>
        <authorList>
            <person name="Klenk H.-P."/>
        </authorList>
    </citation>
    <scope>NUCLEOTIDE SEQUENCE [LARGE SCALE GENOMIC DNA]</scope>
    <source>
        <strain evidence="2 3">DSM 102200</strain>
    </source>
</reference>
<evidence type="ECO:0000313" key="2">
    <source>
        <dbReference type="EMBL" id="TQL95594.1"/>
    </source>
</evidence>
<dbReference type="Proteomes" id="UP000316096">
    <property type="component" value="Unassembled WGS sequence"/>
</dbReference>
<sequence>MNVDRIVRHLDPMNTAPRLDEDARELCAEITAVPRNTGRPRVPAPRRWRVGVPLVAAVAAVVLALTWLLPGAFGLGPRPASAALDIKRQGGYYVVTVKDLFADPARYQAQLRGRGLNISLKLVPTTPDAEGRPFVLDPKENGLTEADVRLRKDLITTIAHPAKCEVPGGCAIGLKIPVGYTGSAVIYLGREARPGESYQDPPDLNAPGGPLHCVHYLKRTVDEVRTLLRRHGVPTVTFTDGHGTPGSVPGSWYVHDGVLSGPGRALLLVAPTLKRPDAPGPVLTGDLWWHGC</sequence>
<accession>A0A543CES4</accession>
<keyword evidence="1" id="KW-0472">Membrane</keyword>